<evidence type="ECO:0000313" key="2">
    <source>
        <dbReference type="Proteomes" id="UP000027327"/>
    </source>
</evidence>
<comment type="caution">
    <text evidence="1">The sequence shown here is derived from an EMBL/GenBank/DDBJ whole genome shotgun (WGS) entry which is preliminary data.</text>
</comment>
<organism evidence="1 2">
    <name type="scientific">Acinetobacter baumannii 21072</name>
    <dbReference type="NCBI Taxonomy" id="1310697"/>
    <lineage>
        <taxon>Bacteria</taxon>
        <taxon>Pseudomonadati</taxon>
        <taxon>Pseudomonadota</taxon>
        <taxon>Gammaproteobacteria</taxon>
        <taxon>Moraxellales</taxon>
        <taxon>Moraxellaceae</taxon>
        <taxon>Acinetobacter</taxon>
        <taxon>Acinetobacter calcoaceticus/baumannii complex</taxon>
    </lineage>
</organism>
<accession>A0A062HSR7</accession>
<dbReference type="Proteomes" id="UP000027327">
    <property type="component" value="Unassembled WGS sequence"/>
</dbReference>
<gene>
    <name evidence="1" type="ORF">J596_4045</name>
</gene>
<sequence>MAQLGALCISNLCATKPDHARNELFFMGFPSDHQEDKTNNEKIPYIIEQLGIYERYILDRYSHQKRDYIDPISIDPNHIVSNVNNEAFKYEYLYDKGEHTRVITPYDDYLYLRDELIKNPFEIGKMPEELLLSYLFCLCKDTREILWNGDIQACLSQIEKIEKVNKLLQGLLKNASYLLFSPEDCGITNREMMYFYPLGQQARYVADPDFGEDMIELFNKNKSSQLNEWHRTLFIKVIKEISCEKNKKWNAVNAIVKDPIVKTQFREIMKDQPKQNLDYALAGRRDYKQLYSQAKDRLEKELKKNAWLNSYASNTERRSHAQERLKHLDMLIAEQETLEKNFKLGKYTFIKRNSYSDDVIREWIENDEDFIKEFIQA</sequence>
<dbReference type="EMBL" id="JMOD01000158">
    <property type="protein sequence ID" value="KCY09342.1"/>
    <property type="molecule type" value="Genomic_DNA"/>
</dbReference>
<protein>
    <submittedName>
        <fullName evidence="1">Uncharacterized protein</fullName>
    </submittedName>
</protein>
<reference evidence="1 2" key="1">
    <citation type="submission" date="2014-04" db="EMBL/GenBank/DDBJ databases">
        <title>Comparative genomics and transcriptomics to identify genetic mechanisms underlying the emergence of carbapenem resistant Acinetobacter baumannii (CRAb).</title>
        <authorList>
            <person name="Harris A.D."/>
            <person name="Johnson K.J."/>
            <person name="George J."/>
            <person name="Nadendla S."/>
            <person name="Daugherty S.C."/>
            <person name="Parankush S."/>
            <person name="Sadzewicz L."/>
            <person name="Tallon L."/>
            <person name="Sengamalay N."/>
            <person name="Hazen T.H."/>
            <person name="Rasko D.A."/>
        </authorList>
    </citation>
    <scope>NUCLEOTIDE SEQUENCE [LARGE SCALE GENOMIC DNA]</scope>
    <source>
        <strain evidence="1 2">21072</strain>
    </source>
</reference>
<dbReference type="AlphaFoldDB" id="A0A062HSR7"/>
<dbReference type="PATRIC" id="fig|1310697.3.peg.3804"/>
<dbReference type="RefSeq" id="WP_212771913.1">
    <property type="nucleotide sequence ID" value="NZ_JMOD01000158.1"/>
</dbReference>
<proteinExistence type="predicted"/>
<evidence type="ECO:0000313" key="1">
    <source>
        <dbReference type="EMBL" id="KCY09342.1"/>
    </source>
</evidence>
<name>A0A062HSR7_ACIBA</name>